<evidence type="ECO:0000256" key="1">
    <source>
        <dbReference type="ARBA" id="ARBA00004903"/>
    </source>
</evidence>
<dbReference type="GO" id="GO:0046452">
    <property type="term" value="P:dihydrofolate metabolic process"/>
    <property type="evidence" value="ECO:0007669"/>
    <property type="project" value="TreeGrafter"/>
</dbReference>
<sequence length="283" mass="31796">MAFFKEKTITASPGKQNAIIMGRKTWFSLPEHLRPLSGRINIVLTTTHTHNIQKNLSPKKSDAVILNLSWLISHFHSLMKDDCARPASFVVKQAEEYADYLIIKSALEIEKRSQCVVVVGEDIDFLVIIAASTNSENIFFLKPGRGEEEIYQSSEPQQVVNIFRDENACPGDIDEAGKKVLIALYGRKKSEETRDSLIFKLFQKSLVKNNFILVFLPPTTAAAREHSPCIPAGSTLQWICQKAIRLVLERNQTWIVLSHHPQGTSFSSPFLYDIIASAQKGVI</sequence>
<feature type="domain" description="DHFR" evidence="7">
    <location>
        <begin position="1"/>
        <end position="78"/>
    </location>
</feature>
<evidence type="ECO:0000313" key="9">
    <source>
        <dbReference type="Proteomes" id="UP000499080"/>
    </source>
</evidence>
<dbReference type="Pfam" id="PF00186">
    <property type="entry name" value="DHFR_1"/>
    <property type="match status" value="1"/>
</dbReference>
<proteinExistence type="predicted"/>
<comment type="caution">
    <text evidence="8">The sequence shown here is derived from an EMBL/GenBank/DDBJ whole genome shotgun (WGS) entry which is preliminary data.</text>
</comment>
<evidence type="ECO:0000256" key="5">
    <source>
        <dbReference type="ARBA" id="ARBA00023002"/>
    </source>
</evidence>
<keyword evidence="9" id="KW-1185">Reference proteome</keyword>
<dbReference type="GO" id="GO:0006730">
    <property type="term" value="P:one-carbon metabolic process"/>
    <property type="evidence" value="ECO:0007669"/>
    <property type="project" value="UniProtKB-KW"/>
</dbReference>
<dbReference type="PANTHER" id="PTHR48069">
    <property type="entry name" value="DIHYDROFOLATE REDUCTASE"/>
    <property type="match status" value="1"/>
</dbReference>
<dbReference type="AlphaFoldDB" id="A0A4Y2U1W5"/>
<evidence type="ECO:0000313" key="8">
    <source>
        <dbReference type="EMBL" id="GBO06051.1"/>
    </source>
</evidence>
<dbReference type="GO" id="GO:0046654">
    <property type="term" value="P:tetrahydrofolate biosynthetic process"/>
    <property type="evidence" value="ECO:0007669"/>
    <property type="project" value="InterPro"/>
</dbReference>
<dbReference type="GO" id="GO:0004146">
    <property type="term" value="F:dihydrofolate reductase activity"/>
    <property type="evidence" value="ECO:0007669"/>
    <property type="project" value="UniProtKB-EC"/>
</dbReference>
<reference evidence="8 9" key="1">
    <citation type="journal article" date="2019" name="Sci. Rep.">
        <title>Orb-weaving spider Araneus ventricosus genome elucidates the spidroin gene catalogue.</title>
        <authorList>
            <person name="Kono N."/>
            <person name="Nakamura H."/>
            <person name="Ohtoshi R."/>
            <person name="Moran D.A.P."/>
            <person name="Shinohara A."/>
            <person name="Yoshida Y."/>
            <person name="Fujiwara M."/>
            <person name="Mori M."/>
            <person name="Tomita M."/>
            <person name="Arakawa K."/>
        </authorList>
    </citation>
    <scope>NUCLEOTIDE SEQUENCE [LARGE SCALE GENOMIC DNA]</scope>
</reference>
<protein>
    <recommendedName>
        <fullName evidence="2">dihydrofolate reductase</fullName>
        <ecNumber evidence="2">1.5.1.3</ecNumber>
    </recommendedName>
</protein>
<dbReference type="GO" id="GO:0050661">
    <property type="term" value="F:NADP binding"/>
    <property type="evidence" value="ECO:0007669"/>
    <property type="project" value="InterPro"/>
</dbReference>
<keyword evidence="5" id="KW-0560">Oxidoreductase</keyword>
<dbReference type="EMBL" id="BGPR01032496">
    <property type="protein sequence ID" value="GBO06051.1"/>
    <property type="molecule type" value="Genomic_DNA"/>
</dbReference>
<comment type="catalytic activity">
    <reaction evidence="6">
        <text>(6S)-5,6,7,8-tetrahydrofolate + NADP(+) = 7,8-dihydrofolate + NADPH + H(+)</text>
        <dbReference type="Rhea" id="RHEA:15009"/>
        <dbReference type="ChEBI" id="CHEBI:15378"/>
        <dbReference type="ChEBI" id="CHEBI:57451"/>
        <dbReference type="ChEBI" id="CHEBI:57453"/>
        <dbReference type="ChEBI" id="CHEBI:57783"/>
        <dbReference type="ChEBI" id="CHEBI:58349"/>
        <dbReference type="EC" id="1.5.1.3"/>
    </reaction>
</comment>
<evidence type="ECO:0000259" key="7">
    <source>
        <dbReference type="PROSITE" id="PS51330"/>
    </source>
</evidence>
<dbReference type="Proteomes" id="UP000499080">
    <property type="component" value="Unassembled WGS sequence"/>
</dbReference>
<evidence type="ECO:0000256" key="6">
    <source>
        <dbReference type="ARBA" id="ARBA00048873"/>
    </source>
</evidence>
<dbReference type="GO" id="GO:0005739">
    <property type="term" value="C:mitochondrion"/>
    <property type="evidence" value="ECO:0007669"/>
    <property type="project" value="TreeGrafter"/>
</dbReference>
<dbReference type="OrthoDB" id="4664297at2759"/>
<gene>
    <name evidence="8" type="ORF">AVEN_168293_1</name>
</gene>
<dbReference type="GO" id="GO:0046655">
    <property type="term" value="P:folic acid metabolic process"/>
    <property type="evidence" value="ECO:0007669"/>
    <property type="project" value="TreeGrafter"/>
</dbReference>
<accession>A0A4Y2U1W5</accession>
<dbReference type="InterPro" id="IPR001796">
    <property type="entry name" value="DHFR_dom"/>
</dbReference>
<name>A0A4Y2U1W5_ARAVE</name>
<evidence type="ECO:0000256" key="2">
    <source>
        <dbReference type="ARBA" id="ARBA00012856"/>
    </source>
</evidence>
<dbReference type="PANTHER" id="PTHR48069:SF3">
    <property type="entry name" value="DIHYDROFOLATE REDUCTASE"/>
    <property type="match status" value="1"/>
</dbReference>
<organism evidence="8 9">
    <name type="scientific">Araneus ventricosus</name>
    <name type="common">Orbweaver spider</name>
    <name type="synonym">Epeira ventricosa</name>
    <dbReference type="NCBI Taxonomy" id="182803"/>
    <lineage>
        <taxon>Eukaryota</taxon>
        <taxon>Metazoa</taxon>
        <taxon>Ecdysozoa</taxon>
        <taxon>Arthropoda</taxon>
        <taxon>Chelicerata</taxon>
        <taxon>Arachnida</taxon>
        <taxon>Araneae</taxon>
        <taxon>Araneomorphae</taxon>
        <taxon>Entelegynae</taxon>
        <taxon>Araneoidea</taxon>
        <taxon>Araneidae</taxon>
        <taxon>Araneus</taxon>
    </lineage>
</organism>
<evidence type="ECO:0000256" key="3">
    <source>
        <dbReference type="ARBA" id="ARBA00022563"/>
    </source>
</evidence>
<dbReference type="SUPFAM" id="SSF53597">
    <property type="entry name" value="Dihydrofolate reductase-like"/>
    <property type="match status" value="1"/>
</dbReference>
<keyword evidence="3" id="KW-0554">One-carbon metabolism</keyword>
<keyword evidence="4" id="KW-0521">NADP</keyword>
<dbReference type="InterPro" id="IPR024072">
    <property type="entry name" value="DHFR-like_dom_sf"/>
</dbReference>
<dbReference type="Gene3D" id="3.40.430.10">
    <property type="entry name" value="Dihydrofolate Reductase, subunit A"/>
    <property type="match status" value="1"/>
</dbReference>
<dbReference type="InterPro" id="IPR012259">
    <property type="entry name" value="DHFR"/>
</dbReference>
<evidence type="ECO:0000256" key="4">
    <source>
        <dbReference type="ARBA" id="ARBA00022857"/>
    </source>
</evidence>
<dbReference type="EC" id="1.5.1.3" evidence="2"/>
<comment type="pathway">
    <text evidence="1">Cofactor biosynthesis; tetrahydrofolate biosynthesis; 5,6,7,8-tetrahydrofolate from 7,8-dihydrofolate: step 1/1.</text>
</comment>
<dbReference type="PROSITE" id="PS51330">
    <property type="entry name" value="DHFR_2"/>
    <property type="match status" value="1"/>
</dbReference>